<accession>A0ABS7A564</accession>
<gene>
    <name evidence="2" type="ORF">KPL78_06035</name>
</gene>
<dbReference type="InterPro" id="IPR042100">
    <property type="entry name" value="Bug_dom1"/>
</dbReference>
<dbReference type="CDD" id="cd07012">
    <property type="entry name" value="PBP2_Bug_TTT"/>
    <property type="match status" value="1"/>
</dbReference>
<dbReference type="Gene3D" id="3.40.190.150">
    <property type="entry name" value="Bordetella uptake gene, domain 1"/>
    <property type="match status" value="1"/>
</dbReference>
<comment type="caution">
    <text evidence="2">The sequence shown here is derived from an EMBL/GenBank/DDBJ whole genome shotgun (WGS) entry which is preliminary data.</text>
</comment>
<dbReference type="Proteomes" id="UP001196565">
    <property type="component" value="Unassembled WGS sequence"/>
</dbReference>
<keyword evidence="3" id="KW-1185">Reference proteome</keyword>
<dbReference type="Pfam" id="PF03401">
    <property type="entry name" value="TctC"/>
    <property type="match status" value="1"/>
</dbReference>
<dbReference type="SUPFAM" id="SSF53850">
    <property type="entry name" value="Periplasmic binding protein-like II"/>
    <property type="match status" value="1"/>
</dbReference>
<dbReference type="Gene3D" id="3.40.190.10">
    <property type="entry name" value="Periplasmic binding protein-like II"/>
    <property type="match status" value="1"/>
</dbReference>
<sequence length="344" mass="35735">MSSAIPQHRPNRRPARLALGHLRRRRVVGASLALAAARSAAAQTPWPQRTVRLLVGLPPGGQADLLARGLAPHLATAFGQPFIVENRPGAGGTLAAAAVAQAHDLHALGFVLGGPTTTARALNPALSYDPARDFTPITLITRVPFVLTVHPALPARDWAGFVAYVKAHPGAVSYASIGPGTVTHLGMEELKARLGLDMPHVAYRGFPPATLDLVAGRVQAMFNVPSAALPQLQDGRLVAVVQTGEARLPTLPGVPTFAEAGLPDTAFFGWTGVVGPAGFPRAMAERVAAVIRAALESDPAARGGLDLAGSEILGTTPAAFAAHQAREAARWNAVVARLGLRVTD</sequence>
<comment type="similarity">
    <text evidence="1">Belongs to the UPF0065 (bug) family.</text>
</comment>
<evidence type="ECO:0000313" key="3">
    <source>
        <dbReference type="Proteomes" id="UP001196565"/>
    </source>
</evidence>
<dbReference type="EMBL" id="JAHYBZ010000002">
    <property type="protein sequence ID" value="MBW6397401.1"/>
    <property type="molecule type" value="Genomic_DNA"/>
</dbReference>
<proteinExistence type="inferred from homology"/>
<reference evidence="2 3" key="1">
    <citation type="submission" date="2021-07" db="EMBL/GenBank/DDBJ databases">
        <authorList>
            <person name="So Y."/>
        </authorList>
    </citation>
    <scope>NUCLEOTIDE SEQUENCE [LARGE SCALE GENOMIC DNA]</scope>
    <source>
        <strain evidence="2 3">HJA6</strain>
    </source>
</reference>
<evidence type="ECO:0000256" key="1">
    <source>
        <dbReference type="ARBA" id="ARBA00006987"/>
    </source>
</evidence>
<dbReference type="PIRSF" id="PIRSF017082">
    <property type="entry name" value="YflP"/>
    <property type="match status" value="1"/>
</dbReference>
<dbReference type="InterPro" id="IPR005064">
    <property type="entry name" value="BUG"/>
</dbReference>
<dbReference type="PANTHER" id="PTHR42928:SF5">
    <property type="entry name" value="BLR1237 PROTEIN"/>
    <property type="match status" value="1"/>
</dbReference>
<dbReference type="RefSeq" id="WP_219762019.1">
    <property type="nucleotide sequence ID" value="NZ_JAHYBZ010000002.1"/>
</dbReference>
<organism evidence="2 3">
    <name type="scientific">Roseomonas alba</name>
    <dbReference type="NCBI Taxonomy" id="2846776"/>
    <lineage>
        <taxon>Bacteria</taxon>
        <taxon>Pseudomonadati</taxon>
        <taxon>Pseudomonadota</taxon>
        <taxon>Alphaproteobacteria</taxon>
        <taxon>Acetobacterales</taxon>
        <taxon>Roseomonadaceae</taxon>
        <taxon>Roseomonas</taxon>
    </lineage>
</organism>
<dbReference type="PANTHER" id="PTHR42928">
    <property type="entry name" value="TRICARBOXYLATE-BINDING PROTEIN"/>
    <property type="match status" value="1"/>
</dbReference>
<name>A0ABS7A564_9PROT</name>
<evidence type="ECO:0000313" key="2">
    <source>
        <dbReference type="EMBL" id="MBW6397401.1"/>
    </source>
</evidence>
<protein>
    <submittedName>
        <fullName evidence="2">Tripartite tricarboxylate transporter substrate binding protein</fullName>
    </submittedName>
</protein>